<dbReference type="Pfam" id="PF13589">
    <property type="entry name" value="HATPase_c_3"/>
    <property type="match status" value="1"/>
</dbReference>
<dbReference type="InterPro" id="IPR036890">
    <property type="entry name" value="HATPase_C_sf"/>
</dbReference>
<accession>A0A2H1KJ81</accession>
<gene>
    <name evidence="1" type="ORF">BAUR920_03250</name>
</gene>
<dbReference type="Proteomes" id="UP000234289">
    <property type="component" value="Unassembled WGS sequence"/>
</dbReference>
<dbReference type="SUPFAM" id="SSF55874">
    <property type="entry name" value="ATPase domain of HSP90 chaperone/DNA topoisomerase II/histidine kinase"/>
    <property type="match status" value="1"/>
</dbReference>
<dbReference type="EMBL" id="FXZG01000026">
    <property type="protein sequence ID" value="SMX99699.1"/>
    <property type="molecule type" value="Genomic_DNA"/>
</dbReference>
<dbReference type="AlphaFoldDB" id="A0A2H1KJ81"/>
<evidence type="ECO:0000313" key="1">
    <source>
        <dbReference type="EMBL" id="SMX99699.1"/>
    </source>
</evidence>
<sequence>MSKLVSGQPDGEGVHVAPDPRLVSAIGSGHKLETAVADILDNSIEFDAKNVLVRFLIDEESVKGLMIIDDGTGMNEADIDKAMKYGGQDRYESGSLGHFGVGLKASAMSQGDEMSVFSKRRGYVAQGRWMSRESVDAADPLVKSYRLDEVQSYFDEVSTDFDLEHGTIVVITRPRNFVSDGDPEEVQSWLSSSIDKLDRHLGGIHHRVLEAGRTAIQIDQYDIEYEESGSALGISPRNPFAHERSRAEGFPTTYVGSIDGHDFEFQVDIWPSSGTREDNFVIGVNNSDDGQGFYIYRSNRLLQAGGWNELIGPSVERRFIRIALEVDDILEGYVRMNPEKNGIEFTGPFRQALKKARSRDGRLGFDDILLASATTQSVAKSRTRQEKLIVKPESGLDRRIVDAMSEQIGFDDEHSPVRIVWERLTPARVFEVLPSERKLILNNFYHDDLTKLGKSGKPAGSKQAPLITTLIYLLARQDLERTVEGAKWRSEQDAIQRVMVEAIYAQREWELRMGLSADGPAGSKNVQ</sequence>
<evidence type="ECO:0000313" key="2">
    <source>
        <dbReference type="Proteomes" id="UP000234289"/>
    </source>
</evidence>
<dbReference type="GO" id="GO:0016301">
    <property type="term" value="F:kinase activity"/>
    <property type="evidence" value="ECO:0007669"/>
    <property type="project" value="UniProtKB-KW"/>
</dbReference>
<dbReference type="RefSeq" id="WP_101639486.1">
    <property type="nucleotide sequence ID" value="NZ_FXZG01000026.1"/>
</dbReference>
<reference evidence="2" key="1">
    <citation type="submission" date="2017-03" db="EMBL/GenBank/DDBJ databases">
        <authorList>
            <person name="Monnet C."/>
        </authorList>
    </citation>
    <scope>NUCLEOTIDE SEQUENCE [LARGE SCALE GENOMIC DNA]</scope>
    <source>
        <strain evidence="2">CNRZ 920</strain>
    </source>
</reference>
<protein>
    <submittedName>
        <fullName evidence="1">Histidine kinase-, DNA gyrase B-, and HSP90-like ATPase</fullName>
    </submittedName>
</protein>
<name>A0A2H1KJ81_BREAU</name>
<organism evidence="1 2">
    <name type="scientific">Brevibacterium aurantiacum</name>
    <dbReference type="NCBI Taxonomy" id="273384"/>
    <lineage>
        <taxon>Bacteria</taxon>
        <taxon>Bacillati</taxon>
        <taxon>Actinomycetota</taxon>
        <taxon>Actinomycetes</taxon>
        <taxon>Micrococcales</taxon>
        <taxon>Brevibacteriaceae</taxon>
        <taxon>Brevibacterium</taxon>
    </lineage>
</organism>
<proteinExistence type="predicted"/>
<dbReference type="Gene3D" id="3.30.565.10">
    <property type="entry name" value="Histidine kinase-like ATPase, C-terminal domain"/>
    <property type="match status" value="1"/>
</dbReference>
<keyword evidence="1" id="KW-0808">Transferase</keyword>
<keyword evidence="1" id="KW-0418">Kinase</keyword>